<dbReference type="InterPro" id="IPR010035">
    <property type="entry name" value="Thi_S"/>
</dbReference>
<dbReference type="STRING" id="1774969.AUC69_09525"/>
<evidence type="ECO:0000313" key="2">
    <source>
        <dbReference type="Proteomes" id="UP000094472"/>
    </source>
</evidence>
<dbReference type="NCBIfam" id="TIGR01683">
    <property type="entry name" value="thiS"/>
    <property type="match status" value="1"/>
</dbReference>
<dbReference type="CDD" id="cd00565">
    <property type="entry name" value="Ubl_ThiS"/>
    <property type="match status" value="1"/>
</dbReference>
<sequence length="65" mass="6739">MQILLNGERFATDASNLDELCATLGFTDAKVATAVNGSFVASAKRSVTPLAEADEVEIVAPRQGG</sequence>
<dbReference type="OrthoDB" id="197113at2"/>
<reference evidence="1 2" key="1">
    <citation type="journal article" date="2016" name="Environ. Microbiol.">
        <title>New Methyloceanibacter diversity from North Sea sediments includes methanotroph containing solely the soluble methane monooxygenase.</title>
        <authorList>
            <person name="Vekeman B."/>
            <person name="Kerckhof F.M."/>
            <person name="Cremers G."/>
            <person name="de Vos P."/>
            <person name="Vandamme P."/>
            <person name="Boon N."/>
            <person name="Op den Camp H.J."/>
            <person name="Heylen K."/>
        </authorList>
    </citation>
    <scope>NUCLEOTIDE SEQUENCE [LARGE SCALE GENOMIC DNA]</scope>
    <source>
        <strain evidence="1 2">R-67175</strain>
    </source>
</reference>
<dbReference type="SUPFAM" id="SSF54285">
    <property type="entry name" value="MoaD/ThiS"/>
    <property type="match status" value="1"/>
</dbReference>
<keyword evidence="2" id="KW-1185">Reference proteome</keyword>
<dbReference type="InterPro" id="IPR003749">
    <property type="entry name" value="ThiS/MoaD-like"/>
</dbReference>
<name>A0A1E3VXA9_9HYPH</name>
<dbReference type="Proteomes" id="UP000094472">
    <property type="component" value="Unassembled WGS sequence"/>
</dbReference>
<accession>A0A1E3VXA9</accession>
<dbReference type="PANTHER" id="PTHR34472:SF1">
    <property type="entry name" value="SULFUR CARRIER PROTEIN THIS"/>
    <property type="match status" value="1"/>
</dbReference>
<dbReference type="PANTHER" id="PTHR34472">
    <property type="entry name" value="SULFUR CARRIER PROTEIN THIS"/>
    <property type="match status" value="1"/>
</dbReference>
<dbReference type="Gene3D" id="3.10.20.30">
    <property type="match status" value="1"/>
</dbReference>
<organism evidence="1 2">
    <name type="scientific">Methyloceanibacter superfactus</name>
    <dbReference type="NCBI Taxonomy" id="1774969"/>
    <lineage>
        <taxon>Bacteria</taxon>
        <taxon>Pseudomonadati</taxon>
        <taxon>Pseudomonadota</taxon>
        <taxon>Alphaproteobacteria</taxon>
        <taxon>Hyphomicrobiales</taxon>
        <taxon>Hyphomicrobiaceae</taxon>
        <taxon>Methyloceanibacter</taxon>
    </lineage>
</organism>
<protein>
    <submittedName>
        <fullName evidence="1">Thiamine biosynthesis protein ThiS</fullName>
    </submittedName>
</protein>
<dbReference type="Pfam" id="PF02597">
    <property type="entry name" value="ThiS"/>
    <property type="match status" value="1"/>
</dbReference>
<comment type="caution">
    <text evidence="1">The sequence shown here is derived from an EMBL/GenBank/DDBJ whole genome shotgun (WGS) entry which is preliminary data.</text>
</comment>
<dbReference type="RefSeq" id="WP_069441382.1">
    <property type="nucleotide sequence ID" value="NZ_LPWF01000023.1"/>
</dbReference>
<dbReference type="InterPro" id="IPR012675">
    <property type="entry name" value="Beta-grasp_dom_sf"/>
</dbReference>
<proteinExistence type="predicted"/>
<dbReference type="InterPro" id="IPR016155">
    <property type="entry name" value="Mopterin_synth/thiamin_S_b"/>
</dbReference>
<evidence type="ECO:0000313" key="1">
    <source>
        <dbReference type="EMBL" id="ODR98160.1"/>
    </source>
</evidence>
<dbReference type="AlphaFoldDB" id="A0A1E3VXA9"/>
<gene>
    <name evidence="1" type="ORF">AUC69_09525</name>
</gene>
<dbReference type="EMBL" id="LPWF01000023">
    <property type="protein sequence ID" value="ODR98160.1"/>
    <property type="molecule type" value="Genomic_DNA"/>
</dbReference>